<dbReference type="GO" id="GO:0032259">
    <property type="term" value="P:methylation"/>
    <property type="evidence" value="ECO:0007669"/>
    <property type="project" value="UniProtKB-KW"/>
</dbReference>
<dbReference type="CDD" id="cd02440">
    <property type="entry name" value="AdoMet_MTases"/>
    <property type="match status" value="1"/>
</dbReference>
<sequence>MVIRSPRAVRHVLRSPGELGLARAFVTGDLDVDGDLKEGLRSCREMVRTARRPGFSELPRIVSLLVRLGGIGCRPRVPKEEARLSGGIHSGARDRAAVAHHYDLGNDFYEKVLDPSMSYSCAQWEPGNTDDLARAQRDKLDMVCRKLGLAEGKRLLDVGCGWGALVLHAAEHYQAVATGVTLSARQAEYVRTLARERGLSQRVTVHELDYRDIVMSGFDAVASIEMGEHVGDENYWRYCEVLAKAVRPNGLVYLQQMSRGEVAPSGGAFIESYIAPDMTMRPLDRTLAHLERSGLEVREVVSAREHYVRTIDAWARRLEDNWDEVLHRYGSRRGRIWRLYLAGSALAFEESRMSVHRIVARRTS</sequence>
<dbReference type="EMBL" id="JAXAVU010000004">
    <property type="protein sequence ID" value="MDX8141573.1"/>
    <property type="molecule type" value="Genomic_DNA"/>
</dbReference>
<gene>
    <name evidence="6" type="ORF">SK854_05575</name>
</gene>
<evidence type="ECO:0000256" key="2">
    <source>
        <dbReference type="ARBA" id="ARBA00022603"/>
    </source>
</evidence>
<dbReference type="Proteomes" id="UP001285352">
    <property type="component" value="Unassembled WGS sequence"/>
</dbReference>
<dbReference type="SUPFAM" id="SSF53335">
    <property type="entry name" value="S-adenosyl-L-methionine-dependent methyltransferases"/>
    <property type="match status" value="1"/>
</dbReference>
<dbReference type="InterPro" id="IPR029063">
    <property type="entry name" value="SAM-dependent_MTases_sf"/>
</dbReference>
<accession>A0ABU4URZ4</accession>
<keyword evidence="3 6" id="KW-0808">Transferase</keyword>
<keyword evidence="2 6" id="KW-0489">Methyltransferase</keyword>
<comment type="similarity">
    <text evidence="1">Belongs to the CFA/CMAS family.</text>
</comment>
<evidence type="ECO:0000256" key="4">
    <source>
        <dbReference type="ARBA" id="ARBA00022691"/>
    </source>
</evidence>
<dbReference type="PANTHER" id="PTHR43667:SF1">
    <property type="entry name" value="CYCLOPROPANE-FATTY-ACYL-PHOSPHOLIPID SYNTHASE"/>
    <property type="match status" value="1"/>
</dbReference>
<keyword evidence="7" id="KW-1185">Reference proteome</keyword>
<evidence type="ECO:0000313" key="7">
    <source>
        <dbReference type="Proteomes" id="UP001285352"/>
    </source>
</evidence>
<name>A0ABU4URZ4_9PSEU</name>
<dbReference type="InterPro" id="IPR003333">
    <property type="entry name" value="CMAS"/>
</dbReference>
<protein>
    <submittedName>
        <fullName evidence="6">Cyclopropane-fatty-acyl-phospholipid synthase family protein</fullName>
        <ecNumber evidence="6">2.1.1.-</ecNumber>
    </submittedName>
</protein>
<proteinExistence type="inferred from homology"/>
<reference evidence="6 7" key="2">
    <citation type="submission" date="2023-11" db="EMBL/GenBank/DDBJ databases">
        <authorList>
            <person name="Lara A.C."/>
            <person name="Chronakova A."/>
        </authorList>
    </citation>
    <scope>NUCLEOTIDE SEQUENCE [LARGE SCALE GENOMIC DNA]</scope>
    <source>
        <strain evidence="6 7">BCCO 10_0061</strain>
    </source>
</reference>
<comment type="caution">
    <text evidence="6">The sequence shown here is derived from an EMBL/GenBank/DDBJ whole genome shotgun (WGS) entry which is preliminary data.</text>
</comment>
<keyword evidence="5" id="KW-0443">Lipid metabolism</keyword>
<dbReference type="PANTHER" id="PTHR43667">
    <property type="entry name" value="CYCLOPROPANE-FATTY-ACYL-PHOSPHOLIPID SYNTHASE"/>
    <property type="match status" value="1"/>
</dbReference>
<organism evidence="6 7">
    <name type="scientific">Lentzea sokolovensis</name>
    <dbReference type="NCBI Taxonomy" id="3095429"/>
    <lineage>
        <taxon>Bacteria</taxon>
        <taxon>Bacillati</taxon>
        <taxon>Actinomycetota</taxon>
        <taxon>Actinomycetes</taxon>
        <taxon>Pseudonocardiales</taxon>
        <taxon>Pseudonocardiaceae</taxon>
        <taxon>Lentzea</taxon>
    </lineage>
</organism>
<dbReference type="GO" id="GO:0008168">
    <property type="term" value="F:methyltransferase activity"/>
    <property type="evidence" value="ECO:0007669"/>
    <property type="project" value="UniProtKB-KW"/>
</dbReference>
<reference evidence="6 7" key="1">
    <citation type="submission" date="2023-11" db="EMBL/GenBank/DDBJ databases">
        <title>Lentzea sokolovensis, sp. nov., Lentzea kristufkii, sp. nov., and Lentzea miocenensis, sp. nov., rare actinobacteria from Sokolov Coal Basin, Miocene lacustrine sediment, Czech Republic.</title>
        <authorList>
            <person name="Lara A."/>
            <person name="Kotroba L."/>
            <person name="Nouioui I."/>
            <person name="Neumann-Schaal M."/>
            <person name="Mast Y."/>
            <person name="Chronakova A."/>
        </authorList>
    </citation>
    <scope>NUCLEOTIDE SEQUENCE [LARGE SCALE GENOMIC DNA]</scope>
    <source>
        <strain evidence="6 7">BCCO 10_0061</strain>
    </source>
</reference>
<evidence type="ECO:0000313" key="6">
    <source>
        <dbReference type="EMBL" id="MDX8141573.1"/>
    </source>
</evidence>
<evidence type="ECO:0000256" key="3">
    <source>
        <dbReference type="ARBA" id="ARBA00022679"/>
    </source>
</evidence>
<dbReference type="RefSeq" id="WP_319974880.1">
    <property type="nucleotide sequence ID" value="NZ_JAXAVU010000004.1"/>
</dbReference>
<dbReference type="EC" id="2.1.1.-" evidence="6"/>
<dbReference type="PIRSF" id="PIRSF003085">
    <property type="entry name" value="CMAS"/>
    <property type="match status" value="1"/>
</dbReference>
<dbReference type="Pfam" id="PF02353">
    <property type="entry name" value="CMAS"/>
    <property type="match status" value="1"/>
</dbReference>
<evidence type="ECO:0000256" key="5">
    <source>
        <dbReference type="ARBA" id="ARBA00023098"/>
    </source>
</evidence>
<dbReference type="Gene3D" id="3.40.50.150">
    <property type="entry name" value="Vaccinia Virus protein VP39"/>
    <property type="match status" value="1"/>
</dbReference>
<keyword evidence="4" id="KW-0949">S-adenosyl-L-methionine</keyword>
<dbReference type="InterPro" id="IPR050723">
    <property type="entry name" value="CFA/CMAS"/>
</dbReference>
<evidence type="ECO:0000256" key="1">
    <source>
        <dbReference type="ARBA" id="ARBA00010815"/>
    </source>
</evidence>